<organism evidence="1 2">
    <name type="scientific">Gymnopilus junonius</name>
    <name type="common">Spectacular rustgill mushroom</name>
    <name type="synonym">Gymnopilus spectabilis subsp. junonius</name>
    <dbReference type="NCBI Taxonomy" id="109634"/>
    <lineage>
        <taxon>Eukaryota</taxon>
        <taxon>Fungi</taxon>
        <taxon>Dikarya</taxon>
        <taxon>Basidiomycota</taxon>
        <taxon>Agaricomycotina</taxon>
        <taxon>Agaricomycetes</taxon>
        <taxon>Agaricomycetidae</taxon>
        <taxon>Agaricales</taxon>
        <taxon>Agaricineae</taxon>
        <taxon>Hymenogastraceae</taxon>
        <taxon>Gymnopilus</taxon>
    </lineage>
</organism>
<gene>
    <name evidence="1" type="ORF">CPB84DRAFT_1748936</name>
</gene>
<proteinExistence type="predicted"/>
<protein>
    <submittedName>
        <fullName evidence="1">Uncharacterized protein</fullName>
    </submittedName>
</protein>
<evidence type="ECO:0000313" key="2">
    <source>
        <dbReference type="Proteomes" id="UP000724874"/>
    </source>
</evidence>
<evidence type="ECO:0000313" key="1">
    <source>
        <dbReference type="EMBL" id="KAF8891499.1"/>
    </source>
</evidence>
<name>A0A9P5NLS2_GYMJU</name>
<accession>A0A9P5NLS2</accession>
<dbReference type="EMBL" id="JADNYJ010000072">
    <property type="protein sequence ID" value="KAF8891499.1"/>
    <property type="molecule type" value="Genomic_DNA"/>
</dbReference>
<dbReference type="Proteomes" id="UP000724874">
    <property type="component" value="Unassembled WGS sequence"/>
</dbReference>
<comment type="caution">
    <text evidence="1">The sequence shown here is derived from an EMBL/GenBank/DDBJ whole genome shotgun (WGS) entry which is preliminary data.</text>
</comment>
<dbReference type="AlphaFoldDB" id="A0A9P5NLS2"/>
<sequence>MSVPTSPMVLSDTLVHIARADTGDPRTTALIRRLTNQKALFRHVAISTSSDEMTGLTIVLSAETQTHVLRDAYSLNITLTADVDEKKIELIRNIRYEVEVERRDAVLTAVVSLLKHAVDGEVELIDLATSSFYHAHEYRTKPQANDTARQHLPGLTPHPHSRQMIHSELARFISSARNLKYVTIALEQGVHVFDGLLIDFFTAFKGAPNRLVIAIDALHKDDLRPEMIGNVLSAMKAFKNLLTLSFTYRGQLPDGPIIRHLFNTCVGPSEIDAVYFDVVNEHKHERRFQVKAGKSMTSQKNFKNASRPTGCKDSVDSLKVGQKRSRIINVEILINCVPEDVFYHFEMAMCLADRRLKTSFAKRQGRRTLGDNRLSAYNVPGMRRHVLGMSRFSLINKAICTYHLLRC</sequence>
<reference evidence="1" key="1">
    <citation type="submission" date="2020-11" db="EMBL/GenBank/DDBJ databases">
        <authorList>
            <consortium name="DOE Joint Genome Institute"/>
            <person name="Ahrendt S."/>
            <person name="Riley R."/>
            <person name="Andreopoulos W."/>
            <person name="LaButti K."/>
            <person name="Pangilinan J."/>
            <person name="Ruiz-duenas F.J."/>
            <person name="Barrasa J.M."/>
            <person name="Sanchez-Garcia M."/>
            <person name="Camarero S."/>
            <person name="Miyauchi S."/>
            <person name="Serrano A."/>
            <person name="Linde D."/>
            <person name="Babiker R."/>
            <person name="Drula E."/>
            <person name="Ayuso-Fernandez I."/>
            <person name="Pacheco R."/>
            <person name="Padilla G."/>
            <person name="Ferreira P."/>
            <person name="Barriuso J."/>
            <person name="Kellner H."/>
            <person name="Castanera R."/>
            <person name="Alfaro M."/>
            <person name="Ramirez L."/>
            <person name="Pisabarro A.G."/>
            <person name="Kuo A."/>
            <person name="Tritt A."/>
            <person name="Lipzen A."/>
            <person name="He G."/>
            <person name="Yan M."/>
            <person name="Ng V."/>
            <person name="Cullen D."/>
            <person name="Martin F."/>
            <person name="Rosso M.-N."/>
            <person name="Henrissat B."/>
            <person name="Hibbett D."/>
            <person name="Martinez A.T."/>
            <person name="Grigoriev I.V."/>
        </authorList>
    </citation>
    <scope>NUCLEOTIDE SEQUENCE</scope>
    <source>
        <strain evidence="1">AH 44721</strain>
    </source>
</reference>
<keyword evidence="2" id="KW-1185">Reference proteome</keyword>